<dbReference type="NCBIfam" id="NF003417">
    <property type="entry name" value="PRK04813.1"/>
    <property type="match status" value="4"/>
</dbReference>
<dbReference type="Pfam" id="PF13193">
    <property type="entry name" value="AMP-binding_C"/>
    <property type="match status" value="1"/>
</dbReference>
<dbReference type="CDD" id="cd19531">
    <property type="entry name" value="LCL_NRPS-like"/>
    <property type="match status" value="2"/>
</dbReference>
<sequence length="3020" mass="342122">MIQPIVNPQKIEQNFNNSSTLDTEIMAICPLSVVQQRLWAIHQFAPTSKAYNRYSALRLKYSLDFNRWKATWQAIIQRHPILRTAYGQDNTGEPVQFVHQVADVPMEVINASTWSQEELQKEILDRADRLHDLEKGRVIALYLFQTTETNFIQVLTIHQIAADDVTQDLLLKEFNQLYLGHELDEALAYSDFINWELDFLKSTQAEAHQQYWQDKLAGELPILALPTDKPRPKVFSFNGNSYFLKLDQDLVLRLKEIATENIAVSSMALATFYVLLHRYSSQEDILITVPMQNRAGQAAFADIAGHFTDLVALRLTPTKDMTFEMLLEQVNQALSAGISHEGVNAFSTKLVKHLDLQRDFSQIPVSSVMFNWRKFSGSDLDKPIESHGESLPFEFYSLEKQRGVECDIKLSFIDVGSELTLVWQYNSDLFSAEAIERIAQHYLNLLEGVINTPKASLHQLSLMTEKERHQLLVEWNNTSANYPQHQCIHQLFEEQVRKTPDAIAVVFEQEFLTYQELNNRANQVAHHLQGLGVQQESLVGICIERSLDMMVGLLGILKAGATYVPLDPNYPIERIEYILERSQAKFLITSSQILDKLPPHQAQLVCLDQEWSTISKKSQENPESEVIPEQLCYVIFTSGSTGEPKGVEIEHRSLVNFLWSMRSEPGFTHKDCLVAVTTISFDIHTLELYLPLITGAKVVLASSSVAADGLSLATLIADHDATVMQATPATWRILLSTNWQGKDNLKAICGGESLPQELADRLLEKVGCLWNIYGPTETTVWSATGQINKNRILGYSNITESIGRPIANTQIYILDSSLQPVPIGVPGDLYIGGCGVARGYFKRPDLTAERFLPDPFLSNSRMYQTGDLARYLPDGTIEYLGRIDNQVKIRGFRIELGEIETALKKHHHVDQCVTIARQDDTGNERLVAYIIPKQNAQVDVASEVTKRAFQDEEQNILQEWQIAWDNAYNQTETEQESTLNISGWDSSYTGELIPAEEMREWVNSIVDRIKQHQPQRVLEIGCGTGMLLLRIAPTCQSYWGIDAAQQGLNYIQQQLNTQPGNWSHIQLKQRLADDLSEIATQSFDTIVINSVVQYFPNIDYLVTVLEQAVKAVTSGGRIFVGDVRSLPLLSAFHSSVQFYKAADDLSLARLKQQIAKDQQLDQELVIDPAFFTALQSYLPAITQVEIQLKRGFAHNEMTKFRYDVVLHVGSEVIPKSSQAVDWEGDHLTIDQVISTLKTTEPANLVVRNVPNARLVADIQLLKLLESDQDIQTVGELRQSLHQQLSTGIEPESWWLLEIPYTIKIDFATDALDRYDIYFYHQTKNVAQPLPIETSDHQRTKSWYMYANNPAFGQFAISLAPKLRNYLNDKLPDYMMPSAFVTLTSFPLTPNGKIDRRALPNPEFLQSSQEVGFVAPRNEVEQQIAQIWSEVLGVSPIGVHYDFIQLGGHSLLAIQIIVLIQSRLQVQIPVHSLFDCPTVAELAALVRATEGVTTGADIQPIKRSQSLPLSVGQEQLWFLNQLTPEVATYNEDVTIIFNEALNIPALEKSFTELIQRHEVLRITFVAVDGQPYQNIQPPFPFNISVVDLRSLPASEREAKALELATQQLRIPFDLGNGPLIRATLTQLGNTHYRLNIAMHHILFDGESGNGVLFPELKLLYTAFSQDQASPLPELTLQYADFATWQRQWLQGEYVSKQLSYWQPRLEHTPQLNFPTDRPRTPKTSSAGSWLEVEFSQQLTEKLKILSRKEGVTLYMTLVTALQILLHRYTAQEDIVLGTVASQHNRAELRGMIGYFLNTLALRSDLSGNPSFRELLKRVRKTVLEAYANQDVPFQEVVNAFVANRQVSDNPLFQIVFAFQPPVIEEQSGWNIQQFMLDNGCSKFDISFLLEERLQNISSKIVGKIEYKTDLFDRQTIERLLSHLLNLLEGIVNNPDQNIAQLPLLTKAEQHQLVVEWNDTAVDYPINQRLHELFEAQVAKTPDEIAVVCSDQRLTYRELNCRANQLANYLQKQGVKPNTLVGISVDRSLEMVIGLYGIMKAGGAYLPIDPTYPTERIEYMLEDSQVSILLTQHHMQERLSHYTGQSLSLDEDWAIVAVENDQNLPTTVGPNDLIYVIYTSGSTGKPKGSGIYHRSVSNVVNWFINYIDITPKDRVLIVSSFSFDITHKNFYAPLIMGGQIHLLPSVRYDPQYARDLIAKHQITWVNCTPGVFYPLTEPKNEITYKKLTSLRYAILGGEPISISQLWDWLESDYCHAKIINNYGPTECTDLSTTYLVENPARYLERPMPLGHPIFNVQHFILDKHLQPVSIGVVGELYISGAGVGSGYLNRPDLTAERFIENPYIPGSRMYNTGDLARYLPNGNIEYLGRIDHQVKIRGFRIELGEIENAIEQHSEVNRSVVIAREDIPGGKRLVAYVVPRLESQVADEPVIDSTEDLIDHSDVDRLLEEWENVFNNIYDQSGQDKDLTLDLTGWNSSYTGEPIPASEMQEWVKNTITRIKQSQPQEVLEIGCGTGMLLLQLAPSCCRYWGTELSERVINDLRTRINQLPGDWSHLILKQQQAQNFDGIEPLSFDTVVLNSVIQYFPSIDYLLTVLAGAINSLKSTSGTIFIGDVRSLPLLEAFHTGIQLSQSSDELTLEQLKRQIQKKTQFDKELVIDPAFFTVLPTYFPQITGVKVQIKRGMAHNEMSKYRYDVVLKVGDRNPSASLRLHPEQVIDWQSHPMTITDVVSQLKTTKPTTLMVTNIPNARLVEDIKAMELLKVDSDLKTVRDLRQKLQASKPTGIEPEEWWNLDLLYEVEIFSSADALDCYDVIFIHPEKITVFSDDSVEKTHDLTVKPWSDYSNNPLFAHVAGKLAPQLHDYLSGKLPDYMMPSAFVLLETLPLAPTGKVDRRALPAPEIERAQLKTAYVKPQNEVESTVAAIWQQLLRIDKVGIHDNFFDLGGHSLLIVKASYELSEAFGQQVSVVELFQYPTIASFAEYFAKKTNQEPMSVEAKFEESQKLASKRRMRQATRDKRRQPRG</sequence>
<dbReference type="CDD" id="cd05930">
    <property type="entry name" value="A_NRPS"/>
    <property type="match status" value="1"/>
</dbReference>
<dbReference type="Gene3D" id="3.40.50.980">
    <property type="match status" value="4"/>
</dbReference>
<name>C3RVR8_PLARU</name>
<dbReference type="Gene3D" id="3.40.50.150">
    <property type="entry name" value="Vaccinia Virus protein VP39"/>
    <property type="match status" value="2"/>
</dbReference>
<evidence type="ECO:0000256" key="5">
    <source>
        <dbReference type="SAM" id="MobiDB-lite"/>
    </source>
</evidence>
<dbReference type="PROSITE" id="PS50075">
    <property type="entry name" value="CARRIER"/>
    <property type="match status" value="2"/>
</dbReference>
<organism evidence="7">
    <name type="scientific">Planktothrix rubescens</name>
    <dbReference type="NCBI Taxonomy" id="59512"/>
    <lineage>
        <taxon>Bacteria</taxon>
        <taxon>Bacillati</taxon>
        <taxon>Cyanobacteriota</taxon>
        <taxon>Cyanophyceae</taxon>
        <taxon>Oscillatoriophycideae</taxon>
        <taxon>Oscillatoriales</taxon>
        <taxon>Microcoleaceae</taxon>
        <taxon>Planktothrix</taxon>
    </lineage>
</organism>
<keyword evidence="4" id="KW-0677">Repeat</keyword>
<feature type="domain" description="Carrier" evidence="6">
    <location>
        <begin position="1414"/>
        <end position="1489"/>
    </location>
</feature>
<dbReference type="InterPro" id="IPR013217">
    <property type="entry name" value="Methyltransf_12"/>
</dbReference>
<dbReference type="PROSITE" id="PS00455">
    <property type="entry name" value="AMP_BINDING"/>
    <property type="match status" value="2"/>
</dbReference>
<dbReference type="EMBL" id="EU603720">
    <property type="protein sequence ID" value="ACG63858.1"/>
    <property type="molecule type" value="Genomic_DNA"/>
</dbReference>
<comment type="cofactor">
    <cofactor evidence="1">
        <name>pantetheine 4'-phosphate</name>
        <dbReference type="ChEBI" id="CHEBI:47942"/>
    </cofactor>
</comment>
<proteinExistence type="predicted"/>
<dbReference type="Pfam" id="PF08242">
    <property type="entry name" value="Methyltransf_12"/>
    <property type="match status" value="2"/>
</dbReference>
<dbReference type="PROSITE" id="PS00012">
    <property type="entry name" value="PHOSPHOPANTETHEINE"/>
    <property type="match status" value="1"/>
</dbReference>
<dbReference type="InterPro" id="IPR009081">
    <property type="entry name" value="PP-bd_ACP"/>
</dbReference>
<dbReference type="SUPFAM" id="SSF47336">
    <property type="entry name" value="ACP-like"/>
    <property type="match status" value="2"/>
</dbReference>
<dbReference type="InterPro" id="IPR023213">
    <property type="entry name" value="CAT-like_dom_sf"/>
</dbReference>
<keyword evidence="3" id="KW-0597">Phosphoprotein</keyword>
<dbReference type="SUPFAM" id="SSF52777">
    <property type="entry name" value="CoA-dependent acyltransferases"/>
    <property type="match status" value="4"/>
</dbReference>
<evidence type="ECO:0000256" key="2">
    <source>
        <dbReference type="ARBA" id="ARBA00022450"/>
    </source>
</evidence>
<dbReference type="GO" id="GO:0043041">
    <property type="term" value="P:amino acid activation for nonribosomal peptide biosynthetic process"/>
    <property type="evidence" value="ECO:0007669"/>
    <property type="project" value="TreeGrafter"/>
</dbReference>
<evidence type="ECO:0000259" key="6">
    <source>
        <dbReference type="PROSITE" id="PS50075"/>
    </source>
</evidence>
<dbReference type="FunFam" id="1.10.1200.10:FF:000005">
    <property type="entry name" value="Nonribosomal peptide synthetase 1"/>
    <property type="match status" value="2"/>
</dbReference>
<dbReference type="InterPro" id="IPR000873">
    <property type="entry name" value="AMP-dep_synth/lig_dom"/>
</dbReference>
<dbReference type="GO" id="GO:0003824">
    <property type="term" value="F:catalytic activity"/>
    <property type="evidence" value="ECO:0007669"/>
    <property type="project" value="InterPro"/>
</dbReference>
<dbReference type="InterPro" id="IPR020845">
    <property type="entry name" value="AMP-binding_CS"/>
</dbReference>
<dbReference type="Gene3D" id="1.10.1200.10">
    <property type="entry name" value="ACP-like"/>
    <property type="match status" value="2"/>
</dbReference>
<dbReference type="GO" id="GO:0005829">
    <property type="term" value="C:cytosol"/>
    <property type="evidence" value="ECO:0007669"/>
    <property type="project" value="TreeGrafter"/>
</dbReference>
<feature type="compositionally biased region" description="Basic residues" evidence="5">
    <location>
        <begin position="3002"/>
        <end position="3020"/>
    </location>
</feature>
<evidence type="ECO:0000313" key="7">
    <source>
        <dbReference type="EMBL" id="ACG63858.1"/>
    </source>
</evidence>
<evidence type="ECO:0000256" key="4">
    <source>
        <dbReference type="ARBA" id="ARBA00022737"/>
    </source>
</evidence>
<dbReference type="Gene3D" id="3.30.559.10">
    <property type="entry name" value="Chloramphenicol acetyltransferase-like domain"/>
    <property type="match status" value="2"/>
</dbReference>
<dbReference type="Pfam" id="PF00550">
    <property type="entry name" value="PP-binding"/>
    <property type="match status" value="2"/>
</dbReference>
<dbReference type="Gene3D" id="3.30.559.30">
    <property type="entry name" value="Nonribosomal peptide synthetase, condensation domain"/>
    <property type="match status" value="2"/>
</dbReference>
<dbReference type="SMART" id="SM00823">
    <property type="entry name" value="PKS_PP"/>
    <property type="match status" value="2"/>
</dbReference>
<protein>
    <submittedName>
        <fullName evidence="7">ProD</fullName>
    </submittedName>
</protein>
<dbReference type="CDD" id="cd12116">
    <property type="entry name" value="A_NRPS_Ta1_like"/>
    <property type="match status" value="1"/>
</dbReference>
<dbReference type="InterPro" id="IPR001242">
    <property type="entry name" value="Condensation_dom"/>
</dbReference>
<feature type="domain" description="Carrier" evidence="6">
    <location>
        <begin position="2909"/>
        <end position="2984"/>
    </location>
</feature>
<dbReference type="InterPro" id="IPR010071">
    <property type="entry name" value="AA_adenyl_dom"/>
</dbReference>
<dbReference type="PANTHER" id="PTHR45527">
    <property type="entry name" value="NONRIBOSOMAL PEPTIDE SYNTHETASE"/>
    <property type="match status" value="1"/>
</dbReference>
<dbReference type="GO" id="GO:0008610">
    <property type="term" value="P:lipid biosynthetic process"/>
    <property type="evidence" value="ECO:0007669"/>
    <property type="project" value="UniProtKB-ARBA"/>
</dbReference>
<dbReference type="SUPFAM" id="SSF56801">
    <property type="entry name" value="Acetyl-CoA synthetase-like"/>
    <property type="match status" value="2"/>
</dbReference>
<dbReference type="SUPFAM" id="SSF53335">
    <property type="entry name" value="S-adenosyl-L-methionine-dependent methyltransferases"/>
    <property type="match status" value="2"/>
</dbReference>
<evidence type="ECO:0000256" key="3">
    <source>
        <dbReference type="ARBA" id="ARBA00022553"/>
    </source>
</evidence>
<dbReference type="InterPro" id="IPR020806">
    <property type="entry name" value="PKS_PP-bd"/>
</dbReference>
<dbReference type="Pfam" id="PF00668">
    <property type="entry name" value="Condensation"/>
    <property type="match status" value="2"/>
</dbReference>
<feature type="region of interest" description="Disordered" evidence="5">
    <location>
        <begin position="2990"/>
        <end position="3020"/>
    </location>
</feature>
<dbReference type="InterPro" id="IPR036736">
    <property type="entry name" value="ACP-like_sf"/>
</dbReference>
<dbReference type="PANTHER" id="PTHR45527:SF1">
    <property type="entry name" value="FATTY ACID SYNTHASE"/>
    <property type="match status" value="1"/>
</dbReference>
<dbReference type="GO" id="GO:0031177">
    <property type="term" value="F:phosphopantetheine binding"/>
    <property type="evidence" value="ECO:0007669"/>
    <property type="project" value="InterPro"/>
</dbReference>
<dbReference type="InterPro" id="IPR025110">
    <property type="entry name" value="AMP-bd_C"/>
</dbReference>
<dbReference type="InterPro" id="IPR029063">
    <property type="entry name" value="SAM-dependent_MTases_sf"/>
</dbReference>
<dbReference type="FunFam" id="3.40.50.980:FF:000001">
    <property type="entry name" value="Non-ribosomal peptide synthetase"/>
    <property type="match status" value="2"/>
</dbReference>
<accession>C3RVR8</accession>
<dbReference type="GO" id="GO:0009403">
    <property type="term" value="P:toxin biosynthetic process"/>
    <property type="evidence" value="ECO:0007669"/>
    <property type="project" value="UniProtKB-ARBA"/>
</dbReference>
<keyword evidence="2" id="KW-0596">Phosphopantetheine</keyword>
<dbReference type="Gene3D" id="2.30.38.10">
    <property type="entry name" value="Luciferase, Domain 3"/>
    <property type="match status" value="2"/>
</dbReference>
<dbReference type="Gene3D" id="3.30.300.30">
    <property type="match status" value="4"/>
</dbReference>
<evidence type="ECO:0000256" key="1">
    <source>
        <dbReference type="ARBA" id="ARBA00001957"/>
    </source>
</evidence>
<dbReference type="InterPro" id="IPR045851">
    <property type="entry name" value="AMP-bd_C_sf"/>
</dbReference>
<dbReference type="InterPro" id="IPR006162">
    <property type="entry name" value="Ppantetheine_attach_site"/>
</dbReference>
<reference evidence="7" key="1">
    <citation type="submission" date="2008-04" db="EMBL/GenBank/DDBJ databases">
        <authorList>
            <person name="Neilan B.A."/>
            <person name="Mihali T.K."/>
        </authorList>
    </citation>
    <scope>NUCLEOTIDE SEQUENCE</scope>
</reference>
<dbReference type="Pfam" id="PF00501">
    <property type="entry name" value="AMP-binding"/>
    <property type="match status" value="2"/>
</dbReference>
<dbReference type="CDD" id="cd02440">
    <property type="entry name" value="AdoMet_MTases"/>
    <property type="match status" value="2"/>
</dbReference>
<dbReference type="FunFam" id="2.30.38.10:FF:000001">
    <property type="entry name" value="Non-ribosomal peptide synthetase PvdI"/>
    <property type="match status" value="2"/>
</dbReference>
<dbReference type="NCBIfam" id="TIGR01733">
    <property type="entry name" value="AA-adenyl-dom"/>
    <property type="match status" value="2"/>
</dbReference>
<dbReference type="FunFam" id="3.40.50.12780:FF:000012">
    <property type="entry name" value="Non-ribosomal peptide synthetase"/>
    <property type="match status" value="2"/>
</dbReference>